<keyword evidence="4" id="KW-1185">Reference proteome</keyword>
<evidence type="ECO:0000313" key="2">
    <source>
        <dbReference type="EMBL" id="KEH29019.1"/>
    </source>
</evidence>
<dbReference type="EnsemblPlants" id="KEH29019">
    <property type="protein sequence ID" value="KEH29019"/>
    <property type="gene ID" value="MTR_4g020630"/>
</dbReference>
<dbReference type="STRING" id="3880.A0A072UGY0"/>
<name>A0A072UGY0_MEDTR</name>
<proteinExistence type="predicted"/>
<evidence type="ECO:0000313" key="3">
    <source>
        <dbReference type="EnsemblPlants" id="KEH29019"/>
    </source>
</evidence>
<reference evidence="2 4" key="1">
    <citation type="journal article" date="2011" name="Nature">
        <title>The Medicago genome provides insight into the evolution of rhizobial symbioses.</title>
        <authorList>
            <person name="Young N.D."/>
            <person name="Debelle F."/>
            <person name="Oldroyd G.E."/>
            <person name="Geurts R."/>
            <person name="Cannon S.B."/>
            <person name="Udvardi M.K."/>
            <person name="Benedito V.A."/>
            <person name="Mayer K.F."/>
            <person name="Gouzy J."/>
            <person name="Schoof H."/>
            <person name="Van de Peer Y."/>
            <person name="Proost S."/>
            <person name="Cook D.R."/>
            <person name="Meyers B.C."/>
            <person name="Spannagl M."/>
            <person name="Cheung F."/>
            <person name="De Mita S."/>
            <person name="Krishnakumar V."/>
            <person name="Gundlach H."/>
            <person name="Zhou S."/>
            <person name="Mudge J."/>
            <person name="Bharti A.K."/>
            <person name="Murray J.D."/>
            <person name="Naoumkina M.A."/>
            <person name="Rosen B."/>
            <person name="Silverstein K.A."/>
            <person name="Tang H."/>
            <person name="Rombauts S."/>
            <person name="Zhao P.X."/>
            <person name="Zhou P."/>
            <person name="Barbe V."/>
            <person name="Bardou P."/>
            <person name="Bechner M."/>
            <person name="Bellec A."/>
            <person name="Berger A."/>
            <person name="Berges H."/>
            <person name="Bidwell S."/>
            <person name="Bisseling T."/>
            <person name="Choisne N."/>
            <person name="Couloux A."/>
            <person name="Denny R."/>
            <person name="Deshpande S."/>
            <person name="Dai X."/>
            <person name="Doyle J.J."/>
            <person name="Dudez A.M."/>
            <person name="Farmer A.D."/>
            <person name="Fouteau S."/>
            <person name="Franken C."/>
            <person name="Gibelin C."/>
            <person name="Gish J."/>
            <person name="Goldstein S."/>
            <person name="Gonzalez A.J."/>
            <person name="Green P.J."/>
            <person name="Hallab A."/>
            <person name="Hartog M."/>
            <person name="Hua A."/>
            <person name="Humphray S.J."/>
            <person name="Jeong D.H."/>
            <person name="Jing Y."/>
            <person name="Jocker A."/>
            <person name="Kenton S.M."/>
            <person name="Kim D.J."/>
            <person name="Klee K."/>
            <person name="Lai H."/>
            <person name="Lang C."/>
            <person name="Lin S."/>
            <person name="Macmil S.L."/>
            <person name="Magdelenat G."/>
            <person name="Matthews L."/>
            <person name="McCorrison J."/>
            <person name="Monaghan E.L."/>
            <person name="Mun J.H."/>
            <person name="Najar F.Z."/>
            <person name="Nicholson C."/>
            <person name="Noirot C."/>
            <person name="O'Bleness M."/>
            <person name="Paule C.R."/>
            <person name="Poulain J."/>
            <person name="Prion F."/>
            <person name="Qin B."/>
            <person name="Qu C."/>
            <person name="Retzel E.F."/>
            <person name="Riddle C."/>
            <person name="Sallet E."/>
            <person name="Samain S."/>
            <person name="Samson N."/>
            <person name="Sanders I."/>
            <person name="Saurat O."/>
            <person name="Scarpelli C."/>
            <person name="Schiex T."/>
            <person name="Segurens B."/>
            <person name="Severin A.J."/>
            <person name="Sherrier D.J."/>
            <person name="Shi R."/>
            <person name="Sims S."/>
            <person name="Singer S.R."/>
            <person name="Sinharoy S."/>
            <person name="Sterck L."/>
            <person name="Viollet A."/>
            <person name="Wang B.B."/>
            <person name="Wang K."/>
            <person name="Wang M."/>
            <person name="Wang X."/>
            <person name="Warfsmann J."/>
            <person name="Weissenbach J."/>
            <person name="White D.D."/>
            <person name="White J.D."/>
            <person name="Wiley G.B."/>
            <person name="Wincker P."/>
            <person name="Xing Y."/>
            <person name="Yang L."/>
            <person name="Yao Z."/>
            <person name="Ying F."/>
            <person name="Zhai J."/>
            <person name="Zhou L."/>
            <person name="Zuber A."/>
            <person name="Denarie J."/>
            <person name="Dixon R.A."/>
            <person name="May G.D."/>
            <person name="Schwartz D.C."/>
            <person name="Rogers J."/>
            <person name="Quetier F."/>
            <person name="Town C.D."/>
            <person name="Roe B.A."/>
        </authorList>
    </citation>
    <scope>NUCLEOTIDE SEQUENCE [LARGE SCALE GENOMIC DNA]</scope>
    <source>
        <strain evidence="2">A17</strain>
        <strain evidence="3 4">cv. Jemalong A17</strain>
    </source>
</reference>
<dbReference type="PANTHER" id="PTHR33710:SF79">
    <property type="entry name" value="OS06G0205337 PROTEIN"/>
    <property type="match status" value="1"/>
</dbReference>
<accession>A0A072UGY0</accession>
<evidence type="ECO:0000259" key="1">
    <source>
        <dbReference type="Pfam" id="PF03372"/>
    </source>
</evidence>
<keyword evidence="2" id="KW-0378">Hydrolase</keyword>
<dbReference type="GO" id="GO:0004519">
    <property type="term" value="F:endonuclease activity"/>
    <property type="evidence" value="ECO:0007669"/>
    <property type="project" value="UniProtKB-KW"/>
</dbReference>
<organism evidence="2 4">
    <name type="scientific">Medicago truncatula</name>
    <name type="common">Barrel medic</name>
    <name type="synonym">Medicago tribuloides</name>
    <dbReference type="NCBI Taxonomy" id="3880"/>
    <lineage>
        <taxon>Eukaryota</taxon>
        <taxon>Viridiplantae</taxon>
        <taxon>Streptophyta</taxon>
        <taxon>Embryophyta</taxon>
        <taxon>Tracheophyta</taxon>
        <taxon>Spermatophyta</taxon>
        <taxon>Magnoliopsida</taxon>
        <taxon>eudicotyledons</taxon>
        <taxon>Gunneridae</taxon>
        <taxon>Pentapetalae</taxon>
        <taxon>rosids</taxon>
        <taxon>fabids</taxon>
        <taxon>Fabales</taxon>
        <taxon>Fabaceae</taxon>
        <taxon>Papilionoideae</taxon>
        <taxon>50 kb inversion clade</taxon>
        <taxon>NPAAA clade</taxon>
        <taxon>Hologalegina</taxon>
        <taxon>IRL clade</taxon>
        <taxon>Trifolieae</taxon>
        <taxon>Medicago</taxon>
    </lineage>
</organism>
<keyword evidence="2" id="KW-0255">Endonuclease</keyword>
<dbReference type="AlphaFoldDB" id="A0A072UGY0"/>
<dbReference type="InterPro" id="IPR036691">
    <property type="entry name" value="Endo/exonu/phosph_ase_sf"/>
</dbReference>
<reference evidence="3" key="3">
    <citation type="submission" date="2015-04" db="UniProtKB">
        <authorList>
            <consortium name="EnsemblPlants"/>
        </authorList>
    </citation>
    <scope>IDENTIFICATION</scope>
    <source>
        <strain evidence="3">cv. Jemalong A17</strain>
    </source>
</reference>
<dbReference type="InterPro" id="IPR005135">
    <property type="entry name" value="Endo/exonuclease/phosphatase"/>
</dbReference>
<reference evidence="2 4" key="2">
    <citation type="journal article" date="2014" name="BMC Genomics">
        <title>An improved genome release (version Mt4.0) for the model legume Medicago truncatula.</title>
        <authorList>
            <person name="Tang H."/>
            <person name="Krishnakumar V."/>
            <person name="Bidwell S."/>
            <person name="Rosen B."/>
            <person name="Chan A."/>
            <person name="Zhou S."/>
            <person name="Gentzbittel L."/>
            <person name="Childs K.L."/>
            <person name="Yandell M."/>
            <person name="Gundlach H."/>
            <person name="Mayer K.F."/>
            <person name="Schwartz D.C."/>
            <person name="Town C.D."/>
        </authorList>
    </citation>
    <scope>GENOME REANNOTATION</scope>
    <source>
        <strain evidence="2">A17</strain>
        <strain evidence="3 4">cv. Jemalong A17</strain>
    </source>
</reference>
<sequence length="511" mass="59262">MLVNYSNNHITVEFFDSVHGTWRLTGYYGYPNGERRRAAWEFLRQLSNQYADPWCIFGDFNDIMDDSEKRGRTSRPWWLINGFRQVVLDFGLTDVPFEGYPFTWFKSLGTPRTVEERLDRALANNSNLENLVAPTSDHYSILLNRNPVPRPHLRHRNFRYENAWHIEPGFREVVTNVWNMTDHTSIIPKLSASAEDMSSWSKDHCRKLKNNIVECHREMQNIRLNSSENSQSQLLEVRKRMNRPLAQDDAYWRQRAKAYWFRDGDRNTKFFHAAATARKKVNRLLSLEDNAGNKVSNDQGMRDLAKNYFLELFQQHNNAAAPVIDVIQQSVSANDNMSLTAPFTKEEFQDAMFSMHPDKCPGLDGYSPGFYQHFWSLCSDDIYKECCAWLDTGQFPPDLNMKNIAIIPKGNSLYSMKDCRPIALCNVLYKEEERDHLFFQCDYYGRLWLMLSDWLGFVTVLNGNLYSHANQFCALGGTGFFLLKRLILDKSGSANVSIGGCCDNREVEIKG</sequence>
<feature type="domain" description="Endonuclease/exonuclease/phosphatase" evidence="1">
    <location>
        <begin position="18"/>
        <end position="138"/>
    </location>
</feature>
<dbReference type="SUPFAM" id="SSF56219">
    <property type="entry name" value="DNase I-like"/>
    <property type="match status" value="1"/>
</dbReference>
<dbReference type="PaxDb" id="3880-AES94610"/>
<protein>
    <submittedName>
        <fullName evidence="2">Endonuclease/exonuclease/phosphatase family protein</fullName>
    </submittedName>
</protein>
<dbReference type="Pfam" id="PF03372">
    <property type="entry name" value="Exo_endo_phos"/>
    <property type="match status" value="1"/>
</dbReference>
<dbReference type="Proteomes" id="UP000002051">
    <property type="component" value="Chromosome 4"/>
</dbReference>
<dbReference type="HOGENOM" id="CLU_533599_0_0_1"/>
<gene>
    <name evidence="2" type="ordered locus">MTR_4g020630</name>
</gene>
<evidence type="ECO:0000313" key="4">
    <source>
        <dbReference type="Proteomes" id="UP000002051"/>
    </source>
</evidence>
<dbReference type="PANTHER" id="PTHR33710">
    <property type="entry name" value="BNAC02G09200D PROTEIN"/>
    <property type="match status" value="1"/>
</dbReference>
<dbReference type="Gene3D" id="3.60.10.10">
    <property type="entry name" value="Endonuclease/exonuclease/phosphatase"/>
    <property type="match status" value="1"/>
</dbReference>
<dbReference type="EMBL" id="CM001220">
    <property type="protein sequence ID" value="KEH29019.1"/>
    <property type="molecule type" value="Genomic_DNA"/>
</dbReference>
<keyword evidence="2" id="KW-0540">Nuclease</keyword>